<organism evidence="3 4">
    <name type="scientific">Planctomicrobium piriforme</name>
    <dbReference type="NCBI Taxonomy" id="1576369"/>
    <lineage>
        <taxon>Bacteria</taxon>
        <taxon>Pseudomonadati</taxon>
        <taxon>Planctomycetota</taxon>
        <taxon>Planctomycetia</taxon>
        <taxon>Planctomycetales</taxon>
        <taxon>Planctomycetaceae</taxon>
        <taxon>Planctomicrobium</taxon>
    </lineage>
</organism>
<dbReference type="EMBL" id="FOQD01000010">
    <property type="protein sequence ID" value="SFI53161.1"/>
    <property type="molecule type" value="Genomic_DNA"/>
</dbReference>
<dbReference type="SUPFAM" id="SSF54523">
    <property type="entry name" value="Pili subunits"/>
    <property type="match status" value="1"/>
</dbReference>
<keyword evidence="1" id="KW-0472">Membrane</keyword>
<dbReference type="InterPro" id="IPR045584">
    <property type="entry name" value="Pilin-like"/>
</dbReference>
<dbReference type="AlphaFoldDB" id="A0A1I3IYX8"/>
<dbReference type="InterPro" id="IPR011453">
    <property type="entry name" value="DUF1559"/>
</dbReference>
<evidence type="ECO:0000259" key="2">
    <source>
        <dbReference type="Pfam" id="PF07596"/>
    </source>
</evidence>
<dbReference type="InterPro" id="IPR012902">
    <property type="entry name" value="N_methyl_site"/>
</dbReference>
<feature type="domain" description="DUF1559" evidence="2">
    <location>
        <begin position="46"/>
        <end position="329"/>
    </location>
</feature>
<protein>
    <submittedName>
        <fullName evidence="3">Prepilin-type N-terminal cleavage/methylation domain-containing protein</fullName>
    </submittedName>
</protein>
<evidence type="ECO:0000313" key="3">
    <source>
        <dbReference type="EMBL" id="SFI53161.1"/>
    </source>
</evidence>
<accession>A0A1I3IYX8</accession>
<dbReference type="NCBIfam" id="TIGR04294">
    <property type="entry name" value="pre_pil_HX9DG"/>
    <property type="match status" value="1"/>
</dbReference>
<dbReference type="STRING" id="1576369.SAMN05421753_1103"/>
<keyword evidence="1" id="KW-0812">Transmembrane</keyword>
<dbReference type="PANTHER" id="PTHR30093:SF2">
    <property type="entry name" value="TYPE II SECRETION SYSTEM PROTEIN H"/>
    <property type="match status" value="1"/>
</dbReference>
<evidence type="ECO:0000256" key="1">
    <source>
        <dbReference type="SAM" id="Phobius"/>
    </source>
</evidence>
<keyword evidence="1" id="KW-1133">Transmembrane helix</keyword>
<dbReference type="OrthoDB" id="255848at2"/>
<dbReference type="Gene3D" id="3.30.700.10">
    <property type="entry name" value="Glycoprotein, Type 4 Pilin"/>
    <property type="match status" value="1"/>
</dbReference>
<proteinExistence type="predicted"/>
<dbReference type="Pfam" id="PF07596">
    <property type="entry name" value="SBP_bac_10"/>
    <property type="match status" value="1"/>
</dbReference>
<evidence type="ECO:0000313" key="4">
    <source>
        <dbReference type="Proteomes" id="UP000199518"/>
    </source>
</evidence>
<dbReference type="InterPro" id="IPR027558">
    <property type="entry name" value="Pre_pil_HX9DG_C"/>
</dbReference>
<dbReference type="PANTHER" id="PTHR30093">
    <property type="entry name" value="GENERAL SECRETION PATHWAY PROTEIN G"/>
    <property type="match status" value="1"/>
</dbReference>
<reference evidence="4" key="1">
    <citation type="submission" date="2016-10" db="EMBL/GenBank/DDBJ databases">
        <authorList>
            <person name="Varghese N."/>
            <person name="Submissions S."/>
        </authorList>
    </citation>
    <scope>NUCLEOTIDE SEQUENCE [LARGE SCALE GENOMIC DNA]</scope>
    <source>
        <strain evidence="4">DSM 26348</strain>
    </source>
</reference>
<dbReference type="NCBIfam" id="TIGR02532">
    <property type="entry name" value="IV_pilin_GFxxxE"/>
    <property type="match status" value="1"/>
</dbReference>
<dbReference type="RefSeq" id="WP_092051021.1">
    <property type="nucleotide sequence ID" value="NZ_FOQD01000010.1"/>
</dbReference>
<gene>
    <name evidence="3" type="ORF">SAMN05421753_1103</name>
</gene>
<dbReference type="Proteomes" id="UP000199518">
    <property type="component" value="Unassembled WGS sequence"/>
</dbReference>
<name>A0A1I3IYX8_9PLAN</name>
<dbReference type="PROSITE" id="PS00409">
    <property type="entry name" value="PROKAR_NTER_METHYL"/>
    <property type="match status" value="1"/>
</dbReference>
<keyword evidence="4" id="KW-1185">Reference proteome</keyword>
<dbReference type="Pfam" id="PF07963">
    <property type="entry name" value="N_methyl"/>
    <property type="match status" value="1"/>
</dbReference>
<feature type="transmembrane region" description="Helical" evidence="1">
    <location>
        <begin position="21"/>
        <end position="45"/>
    </location>
</feature>
<sequence>MSSILPQHAARNTHRGPRSTGFTLIELLVVIAIIAILIALLLPAVQQAREAARRSQCKNNLKQIGLALHNYHDAYNLFPPGFVAQYGNQTANDATDPVQSQGNWSWGAFILPMIDQGALYNSMNVGPDGCSFAMANATTLALMARPMQAFRCPSDVNTGRTTFQFRTPANAVVSPSPAISNYVAASHATDIFRNATGTNVNLLGMFYMNSNTKFSDMLDGSSNTIAVGERCEVLRNGIKGTDTGTAAVYTGSLNTLSGCAICTRGTRQQSSLGIRDVLGTGIASINGPSTVAVAFAESTAARAFSSTHVGGAHFVIGDGAVRFLGDSLDINLFRNLISTRDGNILGEF</sequence>